<reference evidence="2 3" key="1">
    <citation type="submission" date="2016-05" db="EMBL/GenBank/DDBJ databases">
        <title>Genome sequencing reveals origins of a unique bacterial endosymbiosis in the earliest lineages of terrestrial Fungi.</title>
        <authorList>
            <consortium name="DOE Joint Genome Institute"/>
            <person name="Uehling J."/>
            <person name="Gryganskyi A."/>
            <person name="Hameed K."/>
            <person name="Tschaplinski T."/>
            <person name="Misztal P."/>
            <person name="Wu S."/>
            <person name="Desiro A."/>
            <person name="Vande Pol N."/>
            <person name="Du Z.-Y."/>
            <person name="Zienkiewicz A."/>
            <person name="Zienkiewicz K."/>
            <person name="Morin E."/>
            <person name="Tisserant E."/>
            <person name="Splivallo R."/>
            <person name="Hainaut M."/>
            <person name="Henrissat B."/>
            <person name="Ohm R."/>
            <person name="Kuo A."/>
            <person name="Yan J."/>
            <person name="Lipzen A."/>
            <person name="Nolan M."/>
            <person name="Labutti K."/>
            <person name="Barry K."/>
            <person name="Goldstein A."/>
            <person name="Labbe J."/>
            <person name="Schadt C."/>
            <person name="Tuskan G."/>
            <person name="Grigoriev I."/>
            <person name="Martin F."/>
            <person name="Vilgalys R."/>
            <person name="Bonito G."/>
        </authorList>
    </citation>
    <scope>NUCLEOTIDE SEQUENCE [LARGE SCALE GENOMIC DNA]</scope>
    <source>
        <strain evidence="2 3">AG-77</strain>
    </source>
</reference>
<feature type="compositionally biased region" description="Low complexity" evidence="1">
    <location>
        <begin position="264"/>
        <end position="276"/>
    </location>
</feature>
<accession>A0A197KJB6</accession>
<feature type="region of interest" description="Disordered" evidence="1">
    <location>
        <begin position="375"/>
        <end position="432"/>
    </location>
</feature>
<evidence type="ECO:0000313" key="3">
    <source>
        <dbReference type="Proteomes" id="UP000078512"/>
    </source>
</evidence>
<dbReference type="EMBL" id="KV442011">
    <property type="protein sequence ID" value="OAQ36671.1"/>
    <property type="molecule type" value="Genomic_DNA"/>
</dbReference>
<dbReference type="Proteomes" id="UP000078512">
    <property type="component" value="Unassembled WGS sequence"/>
</dbReference>
<feature type="region of interest" description="Disordered" evidence="1">
    <location>
        <begin position="103"/>
        <end position="147"/>
    </location>
</feature>
<proteinExistence type="predicted"/>
<feature type="compositionally biased region" description="Basic residues" evidence="1">
    <location>
        <begin position="121"/>
        <end position="147"/>
    </location>
</feature>
<protein>
    <submittedName>
        <fullName evidence="2">Uncharacterized protein</fullName>
    </submittedName>
</protein>
<keyword evidence="3" id="KW-1185">Reference proteome</keyword>
<name>A0A197KJB6_9FUNG</name>
<feature type="compositionally biased region" description="Low complexity" evidence="1">
    <location>
        <begin position="327"/>
        <end position="340"/>
    </location>
</feature>
<evidence type="ECO:0000256" key="1">
    <source>
        <dbReference type="SAM" id="MobiDB-lite"/>
    </source>
</evidence>
<gene>
    <name evidence="2" type="ORF">K457DRAFT_131864</name>
</gene>
<feature type="compositionally biased region" description="Low complexity" evidence="1">
    <location>
        <begin position="409"/>
        <end position="432"/>
    </location>
</feature>
<dbReference type="AlphaFoldDB" id="A0A197KJB6"/>
<sequence>MASHQTSAIPVIRHHRRSVDRVLPPALEVRLARLSIDEGQYKSPHIVPAPPSLPLCMGMPAFDRVYNQSPSQGSFSSSTSSLNSTNSNCLESIVEGTPSSYIKKNRLGKLGSSPDKGTTGLHRRHDNHHHHHRHHHHNHQYLQHRSKSMLNPQAPSALFQIDQQHQQHYHQPNISVQYHRRSRSGSQILGDLRGTNKTTDNEGGSPFRVPLFPQQTSGGGSGGIYTASPLTMETAEFGEDLFRWNTLELDNAFADSLTTATATSTATMEKTSSAASPINHRPHPHRQAGIYKCDGSMDEPDTSLQDCPSTYHTPPTLHSPSRKGPLSANSSPASSRSRSPLQELSENAVGMREQMFGSSQTKAQQGLRIDTLDNSGEYLDAPEMDEDRLPPGSPMSIGAMSNDQDRWKSPTLSALASRSSSRGPSPRPLSPSLLSQRSAMVMAMSARHNNTDKGHLYLSELVAAEDDMNVEIPLIETRDEVPLQDIWRMEDEERKDRLNGVETATDIAGETTGGSIEEHIAHMKGEQHAHEEARLIQEAIDAHSQAL</sequence>
<organism evidence="2 3">
    <name type="scientific">Linnemannia elongata AG-77</name>
    <dbReference type="NCBI Taxonomy" id="1314771"/>
    <lineage>
        <taxon>Eukaryota</taxon>
        <taxon>Fungi</taxon>
        <taxon>Fungi incertae sedis</taxon>
        <taxon>Mucoromycota</taxon>
        <taxon>Mortierellomycotina</taxon>
        <taxon>Mortierellomycetes</taxon>
        <taxon>Mortierellales</taxon>
        <taxon>Mortierellaceae</taxon>
        <taxon>Linnemannia</taxon>
    </lineage>
</organism>
<evidence type="ECO:0000313" key="2">
    <source>
        <dbReference type="EMBL" id="OAQ36671.1"/>
    </source>
</evidence>
<feature type="region of interest" description="Disordered" evidence="1">
    <location>
        <begin position="187"/>
        <end position="227"/>
    </location>
</feature>
<feature type="compositionally biased region" description="Polar residues" evidence="1">
    <location>
        <begin position="302"/>
        <end position="319"/>
    </location>
</feature>
<feature type="region of interest" description="Disordered" evidence="1">
    <location>
        <begin position="264"/>
        <end position="343"/>
    </location>
</feature>
<dbReference type="OrthoDB" id="2402445at2759"/>